<keyword evidence="7" id="KW-0479">Metal-binding</keyword>
<evidence type="ECO:0000256" key="7">
    <source>
        <dbReference type="ARBA" id="ARBA00022723"/>
    </source>
</evidence>
<dbReference type="CDD" id="cd16461">
    <property type="entry name" value="RING-H2_EL5-like"/>
    <property type="match status" value="1"/>
</dbReference>
<dbReference type="GO" id="GO:0061630">
    <property type="term" value="F:ubiquitin protein ligase activity"/>
    <property type="evidence" value="ECO:0007669"/>
    <property type="project" value="UniProtKB-EC"/>
</dbReference>
<evidence type="ECO:0000256" key="15">
    <source>
        <dbReference type="PROSITE-ProRule" id="PRU00175"/>
    </source>
</evidence>
<evidence type="ECO:0000313" key="19">
    <source>
        <dbReference type="EMBL" id="KAJ4953962.1"/>
    </source>
</evidence>
<dbReference type="InterPro" id="IPR025287">
    <property type="entry name" value="WAK_GUB"/>
</dbReference>
<evidence type="ECO:0000256" key="11">
    <source>
        <dbReference type="ARBA" id="ARBA00022833"/>
    </source>
</evidence>
<evidence type="ECO:0000259" key="18">
    <source>
        <dbReference type="PROSITE" id="PS50089"/>
    </source>
</evidence>
<dbReference type="OrthoDB" id="8062037at2759"/>
<keyword evidence="20" id="KW-1185">Reference proteome</keyword>
<gene>
    <name evidence="19" type="ORF">NE237_030794</name>
</gene>
<comment type="pathway">
    <text evidence="3">Protein modification; protein ubiquitination.</text>
</comment>
<evidence type="ECO:0000256" key="4">
    <source>
        <dbReference type="ARBA" id="ARBA00012483"/>
    </source>
</evidence>
<name>A0A9Q0GTP0_9MAGN</name>
<keyword evidence="5" id="KW-0808">Transferase</keyword>
<evidence type="ECO:0000256" key="14">
    <source>
        <dbReference type="ARBA" id="ARBA00024209"/>
    </source>
</evidence>
<dbReference type="Proteomes" id="UP001141806">
    <property type="component" value="Unassembled WGS sequence"/>
</dbReference>
<evidence type="ECO:0000256" key="17">
    <source>
        <dbReference type="SAM" id="SignalP"/>
    </source>
</evidence>
<dbReference type="GO" id="GO:0030247">
    <property type="term" value="F:polysaccharide binding"/>
    <property type="evidence" value="ECO:0007669"/>
    <property type="project" value="InterPro"/>
</dbReference>
<evidence type="ECO:0000256" key="5">
    <source>
        <dbReference type="ARBA" id="ARBA00022679"/>
    </source>
</evidence>
<dbReference type="AlphaFoldDB" id="A0A9Q0GTP0"/>
<evidence type="ECO:0000256" key="16">
    <source>
        <dbReference type="SAM" id="Phobius"/>
    </source>
</evidence>
<keyword evidence="13 16" id="KW-0472">Membrane</keyword>
<feature type="signal peptide" evidence="17">
    <location>
        <begin position="1"/>
        <end position="27"/>
    </location>
</feature>
<dbReference type="SMART" id="SM00184">
    <property type="entry name" value="RING"/>
    <property type="match status" value="1"/>
</dbReference>
<comment type="catalytic activity">
    <reaction evidence="1">
        <text>S-ubiquitinyl-[E2 ubiquitin-conjugating enzyme]-L-cysteine + [acceptor protein]-L-lysine = [E2 ubiquitin-conjugating enzyme]-L-cysteine + N(6)-ubiquitinyl-[acceptor protein]-L-lysine.</text>
        <dbReference type="EC" id="2.3.2.27"/>
    </reaction>
</comment>
<feature type="domain" description="RING-type" evidence="18">
    <location>
        <begin position="314"/>
        <end position="356"/>
    </location>
</feature>
<evidence type="ECO:0000256" key="2">
    <source>
        <dbReference type="ARBA" id="ARBA00004167"/>
    </source>
</evidence>
<evidence type="ECO:0000256" key="3">
    <source>
        <dbReference type="ARBA" id="ARBA00004906"/>
    </source>
</evidence>
<evidence type="ECO:0000256" key="6">
    <source>
        <dbReference type="ARBA" id="ARBA00022692"/>
    </source>
</evidence>
<evidence type="ECO:0000256" key="12">
    <source>
        <dbReference type="ARBA" id="ARBA00022989"/>
    </source>
</evidence>
<dbReference type="InterPro" id="IPR001841">
    <property type="entry name" value="Znf_RING"/>
</dbReference>
<evidence type="ECO:0000256" key="13">
    <source>
        <dbReference type="ARBA" id="ARBA00023136"/>
    </source>
</evidence>
<evidence type="ECO:0000256" key="8">
    <source>
        <dbReference type="ARBA" id="ARBA00022729"/>
    </source>
</evidence>
<protein>
    <recommendedName>
        <fullName evidence="4">RING-type E3 ubiquitin transferase</fullName>
        <ecNumber evidence="4">2.3.2.27</ecNumber>
    </recommendedName>
</protein>
<dbReference type="Pfam" id="PF13947">
    <property type="entry name" value="GUB_WAK_bind"/>
    <property type="match status" value="1"/>
</dbReference>
<dbReference type="GO" id="GO:0008270">
    <property type="term" value="F:zinc ion binding"/>
    <property type="evidence" value="ECO:0007669"/>
    <property type="project" value="UniProtKB-KW"/>
</dbReference>
<evidence type="ECO:0000256" key="1">
    <source>
        <dbReference type="ARBA" id="ARBA00000900"/>
    </source>
</evidence>
<keyword evidence="9 15" id="KW-0863">Zinc-finger</keyword>
<dbReference type="EC" id="2.3.2.27" evidence="4"/>
<evidence type="ECO:0000313" key="20">
    <source>
        <dbReference type="Proteomes" id="UP001141806"/>
    </source>
</evidence>
<evidence type="ECO:0000256" key="9">
    <source>
        <dbReference type="ARBA" id="ARBA00022771"/>
    </source>
</evidence>
<dbReference type="SUPFAM" id="SSF57850">
    <property type="entry name" value="RING/U-box"/>
    <property type="match status" value="1"/>
</dbReference>
<keyword evidence="11" id="KW-0862">Zinc</keyword>
<evidence type="ECO:0000256" key="10">
    <source>
        <dbReference type="ARBA" id="ARBA00022786"/>
    </source>
</evidence>
<proteinExistence type="inferred from homology"/>
<dbReference type="InterPro" id="IPR013083">
    <property type="entry name" value="Znf_RING/FYVE/PHD"/>
</dbReference>
<reference evidence="19" key="1">
    <citation type="journal article" date="2023" name="Plant J.">
        <title>The genome of the king protea, Protea cynaroides.</title>
        <authorList>
            <person name="Chang J."/>
            <person name="Duong T.A."/>
            <person name="Schoeman C."/>
            <person name="Ma X."/>
            <person name="Roodt D."/>
            <person name="Barker N."/>
            <person name="Li Z."/>
            <person name="Van de Peer Y."/>
            <person name="Mizrachi E."/>
        </authorList>
    </citation>
    <scope>NUCLEOTIDE SEQUENCE</scope>
    <source>
        <tissue evidence="19">Young leaves</tissue>
    </source>
</reference>
<dbReference type="Gene3D" id="3.30.40.10">
    <property type="entry name" value="Zinc/RING finger domain, C3HC4 (zinc finger)"/>
    <property type="match status" value="1"/>
</dbReference>
<organism evidence="19 20">
    <name type="scientific">Protea cynaroides</name>
    <dbReference type="NCBI Taxonomy" id="273540"/>
    <lineage>
        <taxon>Eukaryota</taxon>
        <taxon>Viridiplantae</taxon>
        <taxon>Streptophyta</taxon>
        <taxon>Embryophyta</taxon>
        <taxon>Tracheophyta</taxon>
        <taxon>Spermatophyta</taxon>
        <taxon>Magnoliopsida</taxon>
        <taxon>Proteales</taxon>
        <taxon>Proteaceae</taxon>
        <taxon>Protea</taxon>
    </lineage>
</organism>
<dbReference type="EMBL" id="JAMYWD010000012">
    <property type="protein sequence ID" value="KAJ4953962.1"/>
    <property type="molecule type" value="Genomic_DNA"/>
</dbReference>
<comment type="caution">
    <text evidence="19">The sequence shown here is derived from an EMBL/GenBank/DDBJ whole genome shotgun (WGS) entry which is preliminary data.</text>
</comment>
<dbReference type="Pfam" id="PF13639">
    <property type="entry name" value="zf-RING_2"/>
    <property type="match status" value="1"/>
</dbReference>
<keyword evidence="10" id="KW-0833">Ubl conjugation pathway</keyword>
<dbReference type="PROSITE" id="PS50089">
    <property type="entry name" value="ZF_RING_2"/>
    <property type="match status" value="1"/>
</dbReference>
<feature type="transmembrane region" description="Helical" evidence="16">
    <location>
        <begin position="245"/>
        <end position="267"/>
    </location>
</feature>
<comment type="similarity">
    <text evidence="14">Belongs to the RING-type zinc finger family. ATL subfamily.</text>
</comment>
<dbReference type="PANTHER" id="PTHR46279">
    <property type="entry name" value="RING/U-BOX SUPERFAMILY PROTEIN"/>
    <property type="match status" value="1"/>
</dbReference>
<accession>A0A9Q0GTP0</accession>
<sequence>MKQDMGSSQLSFFLFIFFCYNVTITTANQICPISACSDTEPAILFPFRIKDLQPETCRYPGFDLTCNNMNLTILNITSSGGFWLQSINYFSQELYITDPDGCLPKRLLSFNLTGSPFRSESSQTFTFMGCLNQQVLSHPSYKPIGCMSNSTYDVLATPSGTTVKTMSSIGCHVIGTVDVPTSWQGFYSQNSFSELNADLKLTWDVPQCGNCEHNVGSCGFKNDSSLEVQCVDVPRQGPSKGIRNYAVSIGVGVPVLLYGIGIAWFLCRRAKRIRNRNSRALDASTINPQPTVVMVGLDDPTIESYPKTPSDNTCTICLSEYQPKETLRTIPECQHCFHVDCIDEWLRINATCPLCRTSPTGAHSP</sequence>
<dbReference type="GO" id="GO:0016020">
    <property type="term" value="C:membrane"/>
    <property type="evidence" value="ECO:0007669"/>
    <property type="project" value="UniProtKB-SubCell"/>
</dbReference>
<dbReference type="PANTHER" id="PTHR46279:SF9">
    <property type="entry name" value="OS01G0116300 PROTEIN"/>
    <property type="match status" value="1"/>
</dbReference>
<feature type="chain" id="PRO_5040486335" description="RING-type E3 ubiquitin transferase" evidence="17">
    <location>
        <begin position="28"/>
        <end position="365"/>
    </location>
</feature>
<keyword evidence="6 16" id="KW-0812">Transmembrane</keyword>
<keyword evidence="8 17" id="KW-0732">Signal</keyword>
<keyword evidence="12 16" id="KW-1133">Transmembrane helix</keyword>
<comment type="subcellular location">
    <subcellularLocation>
        <location evidence="2">Membrane</location>
        <topology evidence="2">Single-pass membrane protein</topology>
    </subcellularLocation>
</comment>
<dbReference type="InterPro" id="IPR046948">
    <property type="entry name" value="ATL20-22-like"/>
</dbReference>